<protein>
    <recommendedName>
        <fullName evidence="1">non-specific serine/threonine protein kinase</fullName>
        <ecNumber evidence="1">2.7.11.1</ecNumber>
    </recommendedName>
</protein>
<dbReference type="RefSeq" id="WP_254034678.1">
    <property type="nucleotide sequence ID" value="NZ_LR882950.1"/>
</dbReference>
<evidence type="ECO:0000256" key="8">
    <source>
        <dbReference type="ARBA" id="ARBA00048679"/>
    </source>
</evidence>
<feature type="binding site" evidence="9">
    <location>
        <position position="45"/>
    </location>
    <ligand>
        <name>ATP</name>
        <dbReference type="ChEBI" id="CHEBI:30616"/>
    </ligand>
</feature>
<organism evidence="11">
    <name type="scientific">Planktothrix agardhii</name>
    <name type="common">Oscillatoria agardhii</name>
    <dbReference type="NCBI Taxonomy" id="1160"/>
    <lineage>
        <taxon>Bacteria</taxon>
        <taxon>Bacillati</taxon>
        <taxon>Cyanobacteriota</taxon>
        <taxon>Cyanophyceae</taxon>
        <taxon>Oscillatoriophycideae</taxon>
        <taxon>Oscillatoriales</taxon>
        <taxon>Microcoleaceae</taxon>
        <taxon>Planktothrix</taxon>
    </lineage>
</organism>
<comment type="catalytic activity">
    <reaction evidence="7">
        <text>L-threonyl-[protein] + ATP = O-phospho-L-threonyl-[protein] + ADP + H(+)</text>
        <dbReference type="Rhea" id="RHEA:46608"/>
        <dbReference type="Rhea" id="RHEA-COMP:11060"/>
        <dbReference type="Rhea" id="RHEA-COMP:11605"/>
        <dbReference type="ChEBI" id="CHEBI:15378"/>
        <dbReference type="ChEBI" id="CHEBI:30013"/>
        <dbReference type="ChEBI" id="CHEBI:30616"/>
        <dbReference type="ChEBI" id="CHEBI:61977"/>
        <dbReference type="ChEBI" id="CHEBI:456216"/>
        <dbReference type="EC" id="2.7.11.1"/>
    </reaction>
</comment>
<dbReference type="Gene3D" id="3.30.200.20">
    <property type="entry name" value="Phosphorylase Kinase, domain 1"/>
    <property type="match status" value="1"/>
</dbReference>
<dbReference type="CDD" id="cd14014">
    <property type="entry name" value="STKc_PknB_like"/>
    <property type="match status" value="1"/>
</dbReference>
<comment type="catalytic activity">
    <reaction evidence="8">
        <text>L-seryl-[protein] + ATP = O-phospho-L-seryl-[protein] + ADP + H(+)</text>
        <dbReference type="Rhea" id="RHEA:17989"/>
        <dbReference type="Rhea" id="RHEA-COMP:9863"/>
        <dbReference type="Rhea" id="RHEA-COMP:11604"/>
        <dbReference type="ChEBI" id="CHEBI:15378"/>
        <dbReference type="ChEBI" id="CHEBI:29999"/>
        <dbReference type="ChEBI" id="CHEBI:30616"/>
        <dbReference type="ChEBI" id="CHEBI:83421"/>
        <dbReference type="ChEBI" id="CHEBI:456216"/>
        <dbReference type="EC" id="2.7.11.1"/>
    </reaction>
</comment>
<keyword evidence="2" id="KW-0723">Serine/threonine-protein kinase</keyword>
<keyword evidence="4 9" id="KW-0547">Nucleotide-binding</keyword>
<proteinExistence type="predicted"/>
<dbReference type="PROSITE" id="PS50011">
    <property type="entry name" value="PROTEIN_KINASE_DOM"/>
    <property type="match status" value="1"/>
</dbReference>
<evidence type="ECO:0000256" key="3">
    <source>
        <dbReference type="ARBA" id="ARBA00022679"/>
    </source>
</evidence>
<dbReference type="GO" id="GO:0005524">
    <property type="term" value="F:ATP binding"/>
    <property type="evidence" value="ECO:0007669"/>
    <property type="project" value="UniProtKB-UniRule"/>
</dbReference>
<reference evidence="11" key="1">
    <citation type="submission" date="2015-09" db="EMBL/GenBank/DDBJ databases">
        <authorList>
            <person name="Jackson K.R."/>
            <person name="Lunt B.L."/>
            <person name="Fisher J.N.B."/>
            <person name="Gardner A.V."/>
            <person name="Bailey M.E."/>
            <person name="Deus L.M."/>
            <person name="Earl A.S."/>
            <person name="Gibby P.D."/>
            <person name="Hartmann K.A."/>
            <person name="Liu J.E."/>
            <person name="Manci A.M."/>
            <person name="Nielsen D.A."/>
            <person name="Solomon M.B."/>
            <person name="Breakwell D.P."/>
            <person name="Burnett S.H."/>
            <person name="Grose J.H."/>
        </authorList>
    </citation>
    <scope>NUCLEOTIDE SEQUENCE</scope>
    <source>
        <strain evidence="11">7805</strain>
    </source>
</reference>
<keyword evidence="3" id="KW-0808">Transferase</keyword>
<evidence type="ECO:0000256" key="7">
    <source>
        <dbReference type="ARBA" id="ARBA00047899"/>
    </source>
</evidence>
<sequence length="602" mass="69393">MSQLIYPGLVLRNHYAIVRELGHGGFGRTYLAKDQHRFDELCVLKEFSPQVQGSFTLKKSQELFEREAEILYKLKHPQIPRFRELFRETIDNKGYLFFVQDYVEGFNYRSLLNQQSFTEAEVMQLLFQILPILDYIHSYGVIHRDISPDNMIQRQSDGLPMLIDFGGVKLIQAKVESELAVQGGQNPSPTRLGKVGYAPDEQMRLGMVYPNSDLYALAATMLVLLTRKEPQQLIDPQTLNWNWRKYTKLNPKFGEILDKMLAYRHGDRFLSVQDVLVALSAINPPLQTPINPTQPILNQSLFPQPFSPQAGKNSHIKTPLLVFVFILTLGVFGWLGGRYGLNHYANQDLNQLAKTEEQRQEALREQRRLLGVDFDFFVNLVNEEFYNRYPEQRGRTLTDKSSDSIWREKWDKVADEFLQRLAKLSDQSRIKLGNYSINDLDHLKAQMNQLQLSSQSLYDLADAKFFDLFPEQSRNVDLGFPMGQVWQAITNDVVNNLEAGTAWKRVEFASKKTQKTLKDRLKPGEGKIYIAHLNKNQVLQVRLKSPQGSTLLSIYTQKAQSLLEDSPKNRWSGRLPDSGDYQVVVVSESSRPFDYELTLETR</sequence>
<dbReference type="InterPro" id="IPR017441">
    <property type="entry name" value="Protein_kinase_ATP_BS"/>
</dbReference>
<dbReference type="PANTHER" id="PTHR24363:SF0">
    <property type="entry name" value="SERINE_THREONINE KINASE LIKE DOMAIN CONTAINING 1"/>
    <property type="match status" value="1"/>
</dbReference>
<keyword evidence="5 11" id="KW-0418">Kinase</keyword>
<name>A0A1J1JDG5_PLAAG</name>
<evidence type="ECO:0000256" key="2">
    <source>
        <dbReference type="ARBA" id="ARBA00022527"/>
    </source>
</evidence>
<dbReference type="SUPFAM" id="SSF56112">
    <property type="entry name" value="Protein kinase-like (PK-like)"/>
    <property type="match status" value="1"/>
</dbReference>
<dbReference type="EMBL" id="LO018304">
    <property type="protein sequence ID" value="CUM59435.1"/>
    <property type="molecule type" value="Genomic_DNA"/>
</dbReference>
<dbReference type="InterPro" id="IPR011009">
    <property type="entry name" value="Kinase-like_dom_sf"/>
</dbReference>
<dbReference type="Gene3D" id="1.10.510.10">
    <property type="entry name" value="Transferase(Phosphotransferase) domain 1"/>
    <property type="match status" value="1"/>
</dbReference>
<evidence type="ECO:0000256" key="9">
    <source>
        <dbReference type="PROSITE-ProRule" id="PRU10141"/>
    </source>
</evidence>
<evidence type="ECO:0000256" key="4">
    <source>
        <dbReference type="ARBA" id="ARBA00022741"/>
    </source>
</evidence>
<evidence type="ECO:0000256" key="5">
    <source>
        <dbReference type="ARBA" id="ARBA00022777"/>
    </source>
</evidence>
<dbReference type="PANTHER" id="PTHR24363">
    <property type="entry name" value="SERINE/THREONINE PROTEIN KINASE"/>
    <property type="match status" value="1"/>
</dbReference>
<dbReference type="Gene3D" id="2.60.120.380">
    <property type="match status" value="1"/>
</dbReference>
<dbReference type="InterPro" id="IPR000719">
    <property type="entry name" value="Prot_kinase_dom"/>
</dbReference>
<feature type="domain" description="Protein kinase" evidence="10">
    <location>
        <begin position="15"/>
        <end position="286"/>
    </location>
</feature>
<dbReference type="Pfam" id="PF00069">
    <property type="entry name" value="Pkinase"/>
    <property type="match status" value="1"/>
</dbReference>
<accession>A0A1J1JDG5</accession>
<dbReference type="EC" id="2.7.11.1" evidence="1"/>
<dbReference type="GO" id="GO:0004674">
    <property type="term" value="F:protein serine/threonine kinase activity"/>
    <property type="evidence" value="ECO:0007669"/>
    <property type="project" value="UniProtKB-KW"/>
</dbReference>
<evidence type="ECO:0000256" key="1">
    <source>
        <dbReference type="ARBA" id="ARBA00012513"/>
    </source>
</evidence>
<evidence type="ECO:0000259" key="10">
    <source>
        <dbReference type="PROSITE" id="PS50011"/>
    </source>
</evidence>
<gene>
    <name evidence="11" type="ORF">PLAM_1468</name>
</gene>
<dbReference type="PROSITE" id="PS00107">
    <property type="entry name" value="PROTEIN_KINASE_ATP"/>
    <property type="match status" value="1"/>
</dbReference>
<dbReference type="AlphaFoldDB" id="A0A1J1JDG5"/>
<keyword evidence="6 9" id="KW-0067">ATP-binding</keyword>
<evidence type="ECO:0000256" key="6">
    <source>
        <dbReference type="ARBA" id="ARBA00022840"/>
    </source>
</evidence>
<evidence type="ECO:0000313" key="11">
    <source>
        <dbReference type="EMBL" id="CUM59435.1"/>
    </source>
</evidence>